<dbReference type="EMBL" id="PPTA01000001">
    <property type="protein sequence ID" value="TFB07197.1"/>
    <property type="molecule type" value="Genomic_DNA"/>
</dbReference>
<feature type="region of interest" description="Disordered" evidence="1">
    <location>
        <begin position="16"/>
        <end position="45"/>
    </location>
</feature>
<name>A0ABY2HHR4_9HYPO</name>
<dbReference type="GeneID" id="300572832"/>
<protein>
    <submittedName>
        <fullName evidence="2">Uncharacterized protein</fullName>
    </submittedName>
</protein>
<accession>A0ABY2HHR4</accession>
<proteinExistence type="predicted"/>
<evidence type="ECO:0000313" key="3">
    <source>
        <dbReference type="Proteomes" id="UP001642720"/>
    </source>
</evidence>
<organism evidence="2 3">
    <name type="scientific">Trichoderma ghanense</name>
    <dbReference type="NCBI Taxonomy" id="65468"/>
    <lineage>
        <taxon>Eukaryota</taxon>
        <taxon>Fungi</taxon>
        <taxon>Dikarya</taxon>
        <taxon>Ascomycota</taxon>
        <taxon>Pezizomycotina</taxon>
        <taxon>Sordariomycetes</taxon>
        <taxon>Hypocreomycetidae</taxon>
        <taxon>Hypocreales</taxon>
        <taxon>Hypocreaceae</taxon>
        <taxon>Trichoderma</taxon>
    </lineage>
</organism>
<sequence>MLSRFCRSLEPKQQCEGGGRRAALHTPTATGAAGGWTGTLRGSATGAKATNCCRHEPYDWLRRQGLSTGAPLTGPDRELHALLHVFGDTGSDVPGACTPGTKADHRHVLRRAEATNHPAGIHVRPRRQFP</sequence>
<gene>
    <name evidence="2" type="ORF">CCMA1212_000939</name>
</gene>
<evidence type="ECO:0000256" key="1">
    <source>
        <dbReference type="SAM" id="MobiDB-lite"/>
    </source>
</evidence>
<reference evidence="2 3" key="1">
    <citation type="submission" date="2018-01" db="EMBL/GenBank/DDBJ databases">
        <title>Genome characterization of the sugarcane-associated fungus Trichoderma ghanense CCMA-1212 and their application in lignocelulose bioconversion.</title>
        <authorList>
            <person name="Steindorff A.S."/>
            <person name="Mendes T.D."/>
            <person name="Vilela E.S.D."/>
            <person name="Rodrigues D.S."/>
            <person name="Formighieri E.F."/>
            <person name="Melo I.S."/>
            <person name="Favaro L.C.L."/>
        </authorList>
    </citation>
    <scope>NUCLEOTIDE SEQUENCE [LARGE SCALE GENOMIC DNA]</scope>
    <source>
        <strain evidence="2 3">CCMA-1212</strain>
    </source>
</reference>
<comment type="caution">
    <text evidence="2">The sequence shown here is derived from an EMBL/GenBank/DDBJ whole genome shotgun (WGS) entry which is preliminary data.</text>
</comment>
<dbReference type="Proteomes" id="UP001642720">
    <property type="component" value="Unassembled WGS sequence"/>
</dbReference>
<evidence type="ECO:0000313" key="2">
    <source>
        <dbReference type="EMBL" id="TFB07197.1"/>
    </source>
</evidence>
<keyword evidence="3" id="KW-1185">Reference proteome</keyword>
<dbReference type="RefSeq" id="XP_073563398.1">
    <property type="nucleotide sequence ID" value="XM_073698382.1"/>
</dbReference>